<evidence type="ECO:0000313" key="2">
    <source>
        <dbReference type="Proteomes" id="UP000184447"/>
    </source>
</evidence>
<sequence length="66" mass="7930">MFLNRNVYEYKIGELSFKSNETRGTVEVFDNTGRMVKFKRTVPNNYSDFQSLAFNIYNDIDEDYRK</sequence>
<gene>
    <name evidence="1" type="ORF">SAMN02745207_03117</name>
</gene>
<dbReference type="RefSeq" id="WP_073339422.1">
    <property type="nucleotide sequence ID" value="NZ_FQXM01000020.1"/>
</dbReference>
<dbReference type="EMBL" id="FQXM01000020">
    <property type="protein sequence ID" value="SHH90885.1"/>
    <property type="molecule type" value="Genomic_DNA"/>
</dbReference>
<name>A0A1M5WT87_9CLOT</name>
<accession>A0A1M5WT87</accession>
<proteinExistence type="predicted"/>
<organism evidence="1 2">
    <name type="scientific">Clostridium grantii DSM 8605</name>
    <dbReference type="NCBI Taxonomy" id="1121316"/>
    <lineage>
        <taxon>Bacteria</taxon>
        <taxon>Bacillati</taxon>
        <taxon>Bacillota</taxon>
        <taxon>Clostridia</taxon>
        <taxon>Eubacteriales</taxon>
        <taxon>Clostridiaceae</taxon>
        <taxon>Clostridium</taxon>
    </lineage>
</organism>
<dbReference type="Proteomes" id="UP000184447">
    <property type="component" value="Unassembled WGS sequence"/>
</dbReference>
<dbReference type="AlphaFoldDB" id="A0A1M5WT87"/>
<protein>
    <submittedName>
        <fullName evidence="1">Uncharacterized protein</fullName>
    </submittedName>
</protein>
<reference evidence="1 2" key="1">
    <citation type="submission" date="2016-11" db="EMBL/GenBank/DDBJ databases">
        <authorList>
            <person name="Jaros S."/>
            <person name="Januszkiewicz K."/>
            <person name="Wedrychowicz H."/>
        </authorList>
    </citation>
    <scope>NUCLEOTIDE SEQUENCE [LARGE SCALE GENOMIC DNA]</scope>
    <source>
        <strain evidence="1 2">DSM 8605</strain>
    </source>
</reference>
<evidence type="ECO:0000313" key="1">
    <source>
        <dbReference type="EMBL" id="SHH90885.1"/>
    </source>
</evidence>
<keyword evidence="2" id="KW-1185">Reference proteome</keyword>